<evidence type="ECO:0000256" key="2">
    <source>
        <dbReference type="ARBA" id="ARBA00022723"/>
    </source>
</evidence>
<dbReference type="InterPro" id="IPR009056">
    <property type="entry name" value="Cyt_c-like_dom"/>
</dbReference>
<evidence type="ECO:0000256" key="5">
    <source>
        <dbReference type="SAM" id="MobiDB-lite"/>
    </source>
</evidence>
<dbReference type="Pfam" id="PF06537">
    <property type="entry name" value="DHOR"/>
    <property type="match status" value="1"/>
</dbReference>
<keyword evidence="3 4" id="KW-0408">Iron</keyword>
<dbReference type="InterPro" id="IPR036909">
    <property type="entry name" value="Cyt_c-like_dom_sf"/>
</dbReference>
<dbReference type="InterPro" id="IPR051395">
    <property type="entry name" value="Cytochrome_c_Peroxidase/MauG"/>
</dbReference>
<evidence type="ECO:0000313" key="8">
    <source>
        <dbReference type="Proteomes" id="UP001064933"/>
    </source>
</evidence>
<keyword evidence="1 4" id="KW-0349">Heme</keyword>
<dbReference type="PANTHER" id="PTHR30600">
    <property type="entry name" value="CYTOCHROME C PEROXIDASE-RELATED"/>
    <property type="match status" value="1"/>
</dbReference>
<reference evidence="7" key="1">
    <citation type="submission" date="2022-10" db="EMBL/GenBank/DDBJ databases">
        <title>Characterization and whole genome sequencing of a new Roseateles species, isolated from fresh water.</title>
        <authorList>
            <person name="Guliayeva D.Y."/>
            <person name="Akhremchuk A.E."/>
            <person name="Sikolenko M.A."/>
            <person name="Valentovich L.N."/>
            <person name="Sidarenka A.V."/>
        </authorList>
    </citation>
    <scope>NUCLEOTIDE SEQUENCE</scope>
    <source>
        <strain evidence="7">BIM B-1768</strain>
    </source>
</reference>
<gene>
    <name evidence="7" type="ORF">N4261_15945</name>
</gene>
<dbReference type="PROSITE" id="PS51257">
    <property type="entry name" value="PROKAR_LIPOPROTEIN"/>
    <property type="match status" value="1"/>
</dbReference>
<feature type="domain" description="Cytochrome c" evidence="6">
    <location>
        <begin position="623"/>
        <end position="763"/>
    </location>
</feature>
<keyword evidence="8" id="KW-1185">Reference proteome</keyword>
<sequence>MKNKARTSGLGRAARDSAVVLTTALLLGACGGGKTSAGDGTTLPPVAVTPPDSGASAQTPGRLDADVPDVVPLFASNTPVTEQIQYTEADGTLVTLIGFRPTARHAREGGEEWTDPVDRGPGNYLAFPPFYFQNRTFGLVIRDEVPAGRQRITAYLKPNNGTLIDNSFNAFRRLDPGVIEYGWKLGVGFDHPKDGTRRCNPSEKIEELCIATQIITDYWRFDDDRQYQGITTRLDNKLRIGDKVEMTAGVFLDHLPGTAIALIDGGQSRDYSLEQMYVVGKGVVPWYGIAPKLDTTPLPDDALLGGLASVSYNYSEEPHRLFQQSVGNIGIANMQRFVEGRRLFHTSFQDGRHSENADVNPTFTAHAGQQGPRYNEVRCFACHQMNGRSPAAEIGARLNRFAVLTAAASTSAGITPDATYGLNVQQIASSADEPDRAVSISGYETTVRTLPDGEKIELRKPVYAFKGPTPAQYSVRQAMQVMGVGLLEAIDENTILAFADPDDRDADGVRGVPNWAVDPETGKRHLGRFGWKAGKASVRHQAAEAFLLDMAVTTPAFRNLSCQRGATDCKTATATPAVSAAELDRIASYLRLLGVPAQRKYASGYTDGTVTPPEHRITETDRTAIQRGSELFAQARCTACHRAELKTGGSHPFQELRHQTIRPFTDLLLHDMGAEMADGLTEGQASPSQWRTQPLWGLGSLKYVQKGTGFADASTVRYLHDGRARSLAEAVAWHGGEAAKSRSLFESMSKADRDAVFTFLESL</sequence>
<feature type="region of interest" description="Disordered" evidence="5">
    <location>
        <begin position="34"/>
        <end position="61"/>
    </location>
</feature>
<dbReference type="PROSITE" id="PS51007">
    <property type="entry name" value="CYTC"/>
    <property type="match status" value="1"/>
</dbReference>
<dbReference type="Proteomes" id="UP001064933">
    <property type="component" value="Chromosome"/>
</dbReference>
<accession>A0ABY6AXF5</accession>
<evidence type="ECO:0000256" key="3">
    <source>
        <dbReference type="ARBA" id="ARBA00023004"/>
    </source>
</evidence>
<dbReference type="Gene3D" id="1.10.760.10">
    <property type="entry name" value="Cytochrome c-like domain"/>
    <property type="match status" value="1"/>
</dbReference>
<protein>
    <submittedName>
        <fullName evidence="7">C-type cytochrome</fullName>
    </submittedName>
</protein>
<dbReference type="PANTHER" id="PTHR30600:SF4">
    <property type="entry name" value="CYTOCHROME C DOMAIN-CONTAINING PROTEIN"/>
    <property type="match status" value="1"/>
</dbReference>
<evidence type="ECO:0000256" key="4">
    <source>
        <dbReference type="PROSITE-ProRule" id="PRU00433"/>
    </source>
</evidence>
<evidence type="ECO:0000256" key="1">
    <source>
        <dbReference type="ARBA" id="ARBA00022617"/>
    </source>
</evidence>
<dbReference type="RefSeq" id="WP_261756268.1">
    <property type="nucleotide sequence ID" value="NZ_CP104562.2"/>
</dbReference>
<keyword evidence="2 4" id="KW-0479">Metal-binding</keyword>
<dbReference type="SUPFAM" id="SSF46626">
    <property type="entry name" value="Cytochrome c"/>
    <property type="match status" value="1"/>
</dbReference>
<evidence type="ECO:0000313" key="7">
    <source>
        <dbReference type="EMBL" id="UXH76536.1"/>
    </source>
</evidence>
<evidence type="ECO:0000259" key="6">
    <source>
        <dbReference type="PROSITE" id="PS51007"/>
    </source>
</evidence>
<name>A0ABY6AXF5_9BURK</name>
<organism evidence="7 8">
    <name type="scientific">Roseateles amylovorans</name>
    <dbReference type="NCBI Taxonomy" id="2978473"/>
    <lineage>
        <taxon>Bacteria</taxon>
        <taxon>Pseudomonadati</taxon>
        <taxon>Pseudomonadota</taxon>
        <taxon>Betaproteobacteria</taxon>
        <taxon>Burkholderiales</taxon>
        <taxon>Sphaerotilaceae</taxon>
        <taxon>Roseateles</taxon>
    </lineage>
</organism>
<dbReference type="EMBL" id="CP104562">
    <property type="protein sequence ID" value="UXH76536.1"/>
    <property type="molecule type" value="Genomic_DNA"/>
</dbReference>
<dbReference type="InterPro" id="IPR010538">
    <property type="entry name" value="DHOR"/>
</dbReference>
<proteinExistence type="predicted"/>